<keyword evidence="1" id="KW-0175">Coiled coil</keyword>
<evidence type="ECO:0000256" key="1">
    <source>
        <dbReference type="SAM" id="Coils"/>
    </source>
</evidence>
<proteinExistence type="predicted"/>
<dbReference type="Proteomes" id="UP000625780">
    <property type="component" value="Unassembled WGS sequence"/>
</dbReference>
<organism evidence="2 3">
    <name type="scientific">Muriicola marianensis</name>
    <dbReference type="NCBI Taxonomy" id="1324801"/>
    <lineage>
        <taxon>Bacteria</taxon>
        <taxon>Pseudomonadati</taxon>
        <taxon>Bacteroidota</taxon>
        <taxon>Flavobacteriia</taxon>
        <taxon>Flavobacteriales</taxon>
        <taxon>Flavobacteriaceae</taxon>
        <taxon>Muriicola</taxon>
    </lineage>
</organism>
<evidence type="ECO:0000313" key="3">
    <source>
        <dbReference type="Proteomes" id="UP000625780"/>
    </source>
</evidence>
<comment type="caution">
    <text evidence="2">The sequence shown here is derived from an EMBL/GenBank/DDBJ whole genome shotgun (WGS) entry which is preliminary data.</text>
</comment>
<feature type="coiled-coil region" evidence="1">
    <location>
        <begin position="71"/>
        <end position="98"/>
    </location>
</feature>
<reference evidence="3" key="1">
    <citation type="journal article" date="2019" name="Int. J. Syst. Evol. Microbiol.">
        <title>The Global Catalogue of Microorganisms (GCM) 10K type strain sequencing project: providing services to taxonomists for standard genome sequencing and annotation.</title>
        <authorList>
            <consortium name="The Broad Institute Genomics Platform"/>
            <consortium name="The Broad Institute Genome Sequencing Center for Infectious Disease"/>
            <person name="Wu L."/>
            <person name="Ma J."/>
        </authorList>
    </citation>
    <scope>NUCLEOTIDE SEQUENCE [LARGE SCALE GENOMIC DNA]</scope>
    <source>
        <strain evidence="3">CGMCC 1.12606</strain>
    </source>
</reference>
<gene>
    <name evidence="2" type="ORF">GCM10011361_06940</name>
</gene>
<accession>A0ABQ1QRJ7</accession>
<sequence>MAKDELFPVVRLCELYNLEAAFFEELGEFGMIDLRIYRGERCIHQDALQKVEKIIRIHRDLHVNLEGIDVVMNMLRRQEELEERILRLNNRLRRYEDPF</sequence>
<protein>
    <recommendedName>
        <fullName evidence="4">MerR family transcriptional regulator</fullName>
    </recommendedName>
</protein>
<evidence type="ECO:0008006" key="4">
    <source>
        <dbReference type="Google" id="ProtNLM"/>
    </source>
</evidence>
<dbReference type="Gene3D" id="1.10.1660.10">
    <property type="match status" value="1"/>
</dbReference>
<dbReference type="RefSeq" id="WP_188369313.1">
    <property type="nucleotide sequence ID" value="NZ_BMFH01000001.1"/>
</dbReference>
<keyword evidence="3" id="KW-1185">Reference proteome</keyword>
<dbReference type="Pfam" id="PF13591">
    <property type="entry name" value="MerR_2"/>
    <property type="match status" value="1"/>
</dbReference>
<evidence type="ECO:0000313" key="2">
    <source>
        <dbReference type="EMBL" id="GGD42582.1"/>
    </source>
</evidence>
<dbReference type="EMBL" id="BMFH01000001">
    <property type="protein sequence ID" value="GGD42582.1"/>
    <property type="molecule type" value="Genomic_DNA"/>
</dbReference>
<name>A0ABQ1QRJ7_9FLAO</name>